<reference evidence="1 2" key="1">
    <citation type="submission" date="2020-02" db="EMBL/GenBank/DDBJ databases">
        <authorList>
            <person name="Chaudhuri R."/>
        </authorList>
    </citation>
    <scope>NUCLEOTIDE SEQUENCE [LARGE SCALE GENOMIC DNA]</scope>
    <source>
        <strain evidence="1">SFB21</strain>
    </source>
</reference>
<sequence length="373" mass="42341">MKKFINLFFTFSICACSNAKDKEFEIIYPKCTNSPSTVCATYDYSSKVTKKEGQFTELIATIVSGGHADMRHKESINNNISLDEIKLNLNKHIWDFSNTPNSILFIEANNSQISNGIILNGNLMLGEPDYFPPNFSQKNQKNNLNIDSSINKDLIKNYYLYANNDFNCKRYSGKNCNFPKKIENNILNQLNMHVNNLNIKSWNSIIINSSLVINNSINIDGSKVTIKNNTIITKANLKNKKTLFPLTPQNLSKYNSISVQIFPDQWDEQTAIPNALYIKFSPDTIIDGNTFTLTQKNDQAYAIVLDHSPRVRITNNTFNGFKVPILMDQWSSIVDEKGNEIKPENFNGYGNVINPDKFAGNVTMNRKGEIVKE</sequence>
<dbReference type="RefSeq" id="WP_174559571.1">
    <property type="nucleotide sequence ID" value="NZ_CADDTS010000028.1"/>
</dbReference>
<gene>
    <name evidence="1" type="ORF">SFB21_1665</name>
</gene>
<accession>A0A811GA04</accession>
<protein>
    <submittedName>
        <fullName evidence="1">Uncharacterized protein</fullName>
    </submittedName>
</protein>
<evidence type="ECO:0000313" key="1">
    <source>
        <dbReference type="EMBL" id="CAB1215058.1"/>
    </source>
</evidence>
<dbReference type="Proteomes" id="UP000489961">
    <property type="component" value="Unassembled WGS sequence"/>
</dbReference>
<proteinExistence type="predicted"/>
<dbReference type="EMBL" id="CADDTS010000028">
    <property type="protein sequence ID" value="CAB1215058.1"/>
    <property type="molecule type" value="Genomic_DNA"/>
</dbReference>
<name>A0A811GA04_9GAMM</name>
<dbReference type="PROSITE" id="PS51257">
    <property type="entry name" value="PROKAR_LIPOPROTEIN"/>
    <property type="match status" value="1"/>
</dbReference>
<comment type="caution">
    <text evidence="1">The sequence shown here is derived from an EMBL/GenBank/DDBJ whole genome shotgun (WGS) entry which is preliminary data.</text>
</comment>
<organism evidence="1 2">
    <name type="scientific">Acinetobacter bouvetii</name>
    <dbReference type="NCBI Taxonomy" id="202951"/>
    <lineage>
        <taxon>Bacteria</taxon>
        <taxon>Pseudomonadati</taxon>
        <taxon>Pseudomonadota</taxon>
        <taxon>Gammaproteobacteria</taxon>
        <taxon>Moraxellales</taxon>
        <taxon>Moraxellaceae</taxon>
        <taxon>Acinetobacter</taxon>
    </lineage>
</organism>
<dbReference type="AlphaFoldDB" id="A0A811GA04"/>
<evidence type="ECO:0000313" key="2">
    <source>
        <dbReference type="Proteomes" id="UP000489961"/>
    </source>
</evidence>